<dbReference type="Pfam" id="PF00196">
    <property type="entry name" value="GerE"/>
    <property type="match status" value="1"/>
</dbReference>
<sequence>MTSVHCYPWVDPSTTVLPGEECKLRHHLLEHMPEPAGIAVPRERIAAALDGTQRLTILRAPAFAGKTFAVAQWVRERMRAGGADAPGYGWWDTGREPTATVDTILAAVEQLGSGPRVLVLDHSGLRAQDPAAVRTLAGSTIPELLARCPKLRIILTTRHPTSLELAAETLPFSTRIIRLDELAFTAAEVNLLGMRRGYPESALLAERLQEAAQGLPGLAQMYFGAFDPGDPADLDTAIRLRPGEALARMVYERHWVFDFPEPLHGLAALVLRVIDTAAATNVDLLAPLVDGVPGLPKESTGPAAVERVTELIEALGLLDYGSSGGLLRTRVVEPWRRAGIIAEDRLGLDTTVAQKRIAHWAGEHAEFAPALKAALAALPGRDIDALILQRITETESLTPQQWFSVRRSVPEPGPRTLLLDHLDFTMDWAARDFAAWDPSLLAELQKQLQDPRVAKAWRRDPLRRCVFDSLIAFHSTLAGDRRIGLEAATRVAVLVQSTGGFEGDAQAVADRAALVAAETLLHEERHGVAIQLLRTVLERRASAQTHLTRFRAAGLEALALALAGFMERCGSALEVLERRGWPADWLAGDRGTAYRVAKALFLTESGDFSGARILLDSAGTGRAAHMLQRARNVAEFLWLIGYAASEPDGRPLVQRCLERLELEAETGPAESRIGVDEAERKASMAYLRMILGDVAGAQRLLGTGAEASVVGKLLGLRLALAAGRASATNLGRVVARIDKDQPRWQAVGAFLGAVTAAMKGDARTARESALAADALCRNNGLSTPWLVLSEAERGLLHQMGILAELHPPALKPVLEIGDVPSAEELSDRETEVLRSLVSHRTLQDVADDLHLSLNTVKTHVRHIYRKLGVASRSEALLRAAARGIVDGPGG</sequence>
<protein>
    <recommendedName>
        <fullName evidence="4">HTH luxR-type domain-containing protein</fullName>
    </recommendedName>
</protein>
<evidence type="ECO:0000256" key="3">
    <source>
        <dbReference type="ARBA" id="ARBA00023163"/>
    </source>
</evidence>
<dbReference type="Proteomes" id="UP001500752">
    <property type="component" value="Unassembled WGS sequence"/>
</dbReference>
<feature type="domain" description="HTH luxR-type" evidence="4">
    <location>
        <begin position="818"/>
        <end position="883"/>
    </location>
</feature>
<organism evidence="5 6">
    <name type="scientific">Arthrobacter ginkgonis</name>
    <dbReference type="NCBI Taxonomy" id="1630594"/>
    <lineage>
        <taxon>Bacteria</taxon>
        <taxon>Bacillati</taxon>
        <taxon>Actinomycetota</taxon>
        <taxon>Actinomycetes</taxon>
        <taxon>Micrococcales</taxon>
        <taxon>Micrococcaceae</taxon>
        <taxon>Arthrobacter</taxon>
    </lineage>
</organism>
<proteinExistence type="predicted"/>
<dbReference type="SMART" id="SM00421">
    <property type="entry name" value="HTH_LUXR"/>
    <property type="match status" value="1"/>
</dbReference>
<reference evidence="6" key="1">
    <citation type="journal article" date="2019" name="Int. J. Syst. Evol. Microbiol.">
        <title>The Global Catalogue of Microorganisms (GCM) 10K type strain sequencing project: providing services to taxonomists for standard genome sequencing and annotation.</title>
        <authorList>
            <consortium name="The Broad Institute Genomics Platform"/>
            <consortium name="The Broad Institute Genome Sequencing Center for Infectious Disease"/>
            <person name="Wu L."/>
            <person name="Ma J."/>
        </authorList>
    </citation>
    <scope>NUCLEOTIDE SEQUENCE [LARGE SCALE GENOMIC DNA]</scope>
    <source>
        <strain evidence="6">JCM 30742</strain>
    </source>
</reference>
<dbReference type="PROSITE" id="PS50043">
    <property type="entry name" value="HTH_LUXR_2"/>
    <property type="match status" value="1"/>
</dbReference>
<accession>A0ABP7BZ38</accession>
<keyword evidence="3" id="KW-0804">Transcription</keyword>
<dbReference type="SUPFAM" id="SSF46894">
    <property type="entry name" value="C-terminal effector domain of the bipartite response regulators"/>
    <property type="match status" value="1"/>
</dbReference>
<dbReference type="PANTHER" id="PTHR44688">
    <property type="entry name" value="DNA-BINDING TRANSCRIPTIONAL ACTIVATOR DEVR_DOSR"/>
    <property type="match status" value="1"/>
</dbReference>
<dbReference type="InterPro" id="IPR036388">
    <property type="entry name" value="WH-like_DNA-bd_sf"/>
</dbReference>
<keyword evidence="2" id="KW-0238">DNA-binding</keyword>
<evidence type="ECO:0000259" key="4">
    <source>
        <dbReference type="PROSITE" id="PS50043"/>
    </source>
</evidence>
<dbReference type="Gene3D" id="1.10.10.10">
    <property type="entry name" value="Winged helix-like DNA-binding domain superfamily/Winged helix DNA-binding domain"/>
    <property type="match status" value="1"/>
</dbReference>
<evidence type="ECO:0000256" key="1">
    <source>
        <dbReference type="ARBA" id="ARBA00023015"/>
    </source>
</evidence>
<dbReference type="CDD" id="cd06170">
    <property type="entry name" value="LuxR_C_like"/>
    <property type="match status" value="1"/>
</dbReference>
<evidence type="ECO:0000256" key="2">
    <source>
        <dbReference type="ARBA" id="ARBA00023125"/>
    </source>
</evidence>
<dbReference type="PRINTS" id="PR00038">
    <property type="entry name" value="HTHLUXR"/>
</dbReference>
<evidence type="ECO:0000313" key="6">
    <source>
        <dbReference type="Proteomes" id="UP001500752"/>
    </source>
</evidence>
<name>A0ABP7BZ38_9MICC</name>
<keyword evidence="1" id="KW-0805">Transcription regulation</keyword>
<dbReference type="EMBL" id="BAABEO010000008">
    <property type="protein sequence ID" value="GAA3672165.1"/>
    <property type="molecule type" value="Genomic_DNA"/>
</dbReference>
<dbReference type="PANTHER" id="PTHR44688:SF25">
    <property type="entry name" value="HTH LUXR-TYPE DOMAIN-CONTAINING PROTEIN"/>
    <property type="match status" value="1"/>
</dbReference>
<gene>
    <name evidence="5" type="ORF">GCM10023081_08160</name>
</gene>
<dbReference type="InterPro" id="IPR000792">
    <property type="entry name" value="Tscrpt_reg_LuxR_C"/>
</dbReference>
<dbReference type="InterPro" id="IPR016032">
    <property type="entry name" value="Sig_transdc_resp-reg_C-effctor"/>
</dbReference>
<comment type="caution">
    <text evidence="5">The sequence shown here is derived from an EMBL/GenBank/DDBJ whole genome shotgun (WGS) entry which is preliminary data.</text>
</comment>
<keyword evidence="6" id="KW-1185">Reference proteome</keyword>
<evidence type="ECO:0000313" key="5">
    <source>
        <dbReference type="EMBL" id="GAA3672165.1"/>
    </source>
</evidence>